<name>A0A4Y3KHT1_9CELL</name>
<keyword evidence="5" id="KW-0328">Glycosyltransferase</keyword>
<evidence type="ECO:0000256" key="23">
    <source>
        <dbReference type="SAM" id="Phobius"/>
    </source>
</evidence>
<dbReference type="GO" id="GO:0071555">
    <property type="term" value="P:cell wall organization"/>
    <property type="evidence" value="ECO:0007669"/>
    <property type="project" value="UniProtKB-KW"/>
</dbReference>
<dbReference type="EC" id="2.4.99.28" evidence="19"/>
<comment type="caution">
    <text evidence="24">The sequence shown here is derived from an EMBL/GenBank/DDBJ whole genome shotgun (WGS) entry which is preliminary data.</text>
</comment>
<evidence type="ECO:0000256" key="19">
    <source>
        <dbReference type="ARBA" id="ARBA00044770"/>
    </source>
</evidence>
<evidence type="ECO:0000256" key="12">
    <source>
        <dbReference type="ARBA" id="ARBA00023306"/>
    </source>
</evidence>
<dbReference type="PROSITE" id="PS00428">
    <property type="entry name" value="FTSW_RODA_SPOVE"/>
    <property type="match status" value="1"/>
</dbReference>
<dbReference type="PANTHER" id="PTHR30474:SF2">
    <property type="entry name" value="PEPTIDOGLYCAN GLYCOSYLTRANSFERASE FTSW-RELATED"/>
    <property type="match status" value="1"/>
</dbReference>
<keyword evidence="10 23" id="KW-1133">Transmembrane helix</keyword>
<feature type="transmembrane region" description="Helical" evidence="23">
    <location>
        <begin position="98"/>
        <end position="121"/>
    </location>
</feature>
<dbReference type="InterPro" id="IPR001182">
    <property type="entry name" value="FtsW/RodA"/>
</dbReference>
<feature type="transmembrane region" description="Helical" evidence="23">
    <location>
        <begin position="194"/>
        <end position="211"/>
    </location>
</feature>
<feature type="transmembrane region" description="Helical" evidence="23">
    <location>
        <begin position="216"/>
        <end position="234"/>
    </location>
</feature>
<dbReference type="EMBL" id="BJLQ01000009">
    <property type="protein sequence ID" value="GEA83959.1"/>
    <property type="molecule type" value="Genomic_DNA"/>
</dbReference>
<feature type="transmembrane region" description="Helical" evidence="23">
    <location>
        <begin position="70"/>
        <end position="91"/>
    </location>
</feature>
<dbReference type="GO" id="GO:0051301">
    <property type="term" value="P:cell division"/>
    <property type="evidence" value="ECO:0007669"/>
    <property type="project" value="UniProtKB-KW"/>
</dbReference>
<comment type="function">
    <text evidence="21">Peptidoglycan polymerase that is essential for cell division.</text>
</comment>
<keyword evidence="9" id="KW-0573">Peptidoglycan synthesis</keyword>
<keyword evidence="6" id="KW-0808">Transferase</keyword>
<keyword evidence="25" id="KW-1185">Reference proteome</keyword>
<dbReference type="GO" id="GO:0032153">
    <property type="term" value="C:cell division site"/>
    <property type="evidence" value="ECO:0007669"/>
    <property type="project" value="TreeGrafter"/>
</dbReference>
<keyword evidence="8" id="KW-0133">Cell shape</keyword>
<evidence type="ECO:0000256" key="6">
    <source>
        <dbReference type="ARBA" id="ARBA00022679"/>
    </source>
</evidence>
<evidence type="ECO:0000256" key="1">
    <source>
        <dbReference type="ARBA" id="ARBA00004651"/>
    </source>
</evidence>
<evidence type="ECO:0000256" key="20">
    <source>
        <dbReference type="ARBA" id="ARBA00049902"/>
    </source>
</evidence>
<reference evidence="24 25" key="1">
    <citation type="submission" date="2019-06" db="EMBL/GenBank/DDBJ databases">
        <title>Whole genome shotgun sequence of Cellulomonas gelida NBRC 3748.</title>
        <authorList>
            <person name="Hosoyama A."/>
            <person name="Uohara A."/>
            <person name="Ohji S."/>
            <person name="Ichikawa N."/>
        </authorList>
    </citation>
    <scope>NUCLEOTIDE SEQUENCE [LARGE SCALE GENOMIC DNA]</scope>
    <source>
        <strain evidence="24 25">NBRC 3748</strain>
    </source>
</reference>
<dbReference type="AlphaFoldDB" id="A0A4Y3KHT1"/>
<evidence type="ECO:0000256" key="7">
    <source>
        <dbReference type="ARBA" id="ARBA00022692"/>
    </source>
</evidence>
<evidence type="ECO:0000256" key="16">
    <source>
        <dbReference type="ARBA" id="ARBA00038053"/>
    </source>
</evidence>
<comment type="catalytic activity">
    <reaction evidence="20">
        <text>[GlcNAc-(1-&gt;4)-Mur2Ac(oyl-L-Ala-gamma-D-Glu-L-Lys-D-Ala-D-Ala)](n)-di-trans,octa-cis-undecaprenyl diphosphate + beta-D-GlcNAc-(1-&gt;4)-Mur2Ac(oyl-L-Ala-gamma-D-Glu-L-Lys-D-Ala-D-Ala)-di-trans,octa-cis-undecaprenyl diphosphate = [GlcNAc-(1-&gt;4)-Mur2Ac(oyl-L-Ala-gamma-D-Glu-L-Lys-D-Ala-D-Ala)](n+1)-di-trans,octa-cis-undecaprenyl diphosphate + di-trans,octa-cis-undecaprenyl diphosphate + H(+)</text>
        <dbReference type="Rhea" id="RHEA:23708"/>
        <dbReference type="Rhea" id="RHEA-COMP:9602"/>
        <dbReference type="Rhea" id="RHEA-COMP:9603"/>
        <dbReference type="ChEBI" id="CHEBI:15378"/>
        <dbReference type="ChEBI" id="CHEBI:58405"/>
        <dbReference type="ChEBI" id="CHEBI:60033"/>
        <dbReference type="ChEBI" id="CHEBI:78435"/>
        <dbReference type="EC" id="2.4.99.28"/>
    </reaction>
</comment>
<feature type="transmembrane region" description="Helical" evidence="23">
    <location>
        <begin position="293"/>
        <end position="319"/>
    </location>
</feature>
<feature type="compositionally biased region" description="Low complexity" evidence="22">
    <location>
        <begin position="1"/>
        <end position="13"/>
    </location>
</feature>
<dbReference type="InterPro" id="IPR013437">
    <property type="entry name" value="FtsW"/>
</dbReference>
<evidence type="ECO:0000256" key="11">
    <source>
        <dbReference type="ARBA" id="ARBA00023136"/>
    </source>
</evidence>
<accession>A0A4Y3KHT1</accession>
<comment type="subcellular location">
    <subcellularLocation>
        <location evidence="1">Cell membrane</location>
        <topology evidence="1">Multi-pass membrane protein</topology>
    </subcellularLocation>
</comment>
<feature type="region of interest" description="Disordered" evidence="22">
    <location>
        <begin position="1"/>
        <end position="21"/>
    </location>
</feature>
<evidence type="ECO:0000256" key="2">
    <source>
        <dbReference type="ARBA" id="ARBA00004752"/>
    </source>
</evidence>
<proteinExistence type="inferred from homology"/>
<keyword evidence="7 23" id="KW-0812">Transmembrane</keyword>
<dbReference type="GO" id="GO:0009252">
    <property type="term" value="P:peptidoglycan biosynthetic process"/>
    <property type="evidence" value="ECO:0007669"/>
    <property type="project" value="UniProtKB-KW"/>
</dbReference>
<feature type="transmembrane region" description="Helical" evidence="23">
    <location>
        <begin position="171"/>
        <end position="188"/>
    </location>
</feature>
<evidence type="ECO:0000256" key="10">
    <source>
        <dbReference type="ARBA" id="ARBA00022989"/>
    </source>
</evidence>
<dbReference type="GO" id="GO:0015648">
    <property type="term" value="F:lipid-linked peptidoglycan transporter activity"/>
    <property type="evidence" value="ECO:0007669"/>
    <property type="project" value="TreeGrafter"/>
</dbReference>
<evidence type="ECO:0000256" key="8">
    <source>
        <dbReference type="ARBA" id="ARBA00022960"/>
    </source>
</evidence>
<dbReference type="GO" id="GO:0008955">
    <property type="term" value="F:peptidoglycan glycosyltransferase activity"/>
    <property type="evidence" value="ECO:0007669"/>
    <property type="project" value="UniProtKB-EC"/>
</dbReference>
<evidence type="ECO:0000256" key="5">
    <source>
        <dbReference type="ARBA" id="ARBA00022676"/>
    </source>
</evidence>
<protein>
    <recommendedName>
        <fullName evidence="17">Probable peptidoglycan glycosyltransferase FtsW</fullName>
        <ecNumber evidence="19">2.4.99.28</ecNumber>
    </recommendedName>
    <alternativeName>
        <fullName evidence="18">Cell division protein FtsW</fullName>
    </alternativeName>
    <alternativeName>
        <fullName evidence="15">Cell wall polymerase</fullName>
    </alternativeName>
    <alternativeName>
        <fullName evidence="14">Peptidoglycan polymerase</fullName>
    </alternativeName>
</protein>
<dbReference type="NCBIfam" id="TIGR02614">
    <property type="entry name" value="ftsW"/>
    <property type="match status" value="1"/>
</dbReference>
<keyword evidence="3" id="KW-1003">Cell membrane</keyword>
<keyword evidence="11 23" id="KW-0472">Membrane</keyword>
<feature type="transmembrane region" description="Helical" evidence="23">
    <location>
        <begin position="368"/>
        <end position="390"/>
    </location>
</feature>
<organism evidence="24 25">
    <name type="scientific">Cellulomonas gelida</name>
    <dbReference type="NCBI Taxonomy" id="1712"/>
    <lineage>
        <taxon>Bacteria</taxon>
        <taxon>Bacillati</taxon>
        <taxon>Actinomycetota</taxon>
        <taxon>Actinomycetes</taxon>
        <taxon>Micrococcales</taxon>
        <taxon>Cellulomonadaceae</taxon>
        <taxon>Cellulomonas</taxon>
    </lineage>
</organism>
<comment type="similarity">
    <text evidence="16">Belongs to the SEDS family. FtsW subfamily.</text>
</comment>
<evidence type="ECO:0000256" key="4">
    <source>
        <dbReference type="ARBA" id="ARBA00022618"/>
    </source>
</evidence>
<keyword evidence="4 24" id="KW-0132">Cell division</keyword>
<evidence type="ECO:0000256" key="17">
    <source>
        <dbReference type="ARBA" id="ARBA00041185"/>
    </source>
</evidence>
<evidence type="ECO:0000313" key="24">
    <source>
        <dbReference type="EMBL" id="GEA83959.1"/>
    </source>
</evidence>
<comment type="pathway">
    <text evidence="2">Cell wall biogenesis; peptidoglycan biosynthesis.</text>
</comment>
<evidence type="ECO:0000313" key="25">
    <source>
        <dbReference type="Proteomes" id="UP000320461"/>
    </source>
</evidence>
<evidence type="ECO:0000256" key="9">
    <source>
        <dbReference type="ARBA" id="ARBA00022984"/>
    </source>
</evidence>
<keyword evidence="12" id="KW-0131">Cell cycle</keyword>
<feature type="region of interest" description="Disordered" evidence="22">
    <location>
        <begin position="422"/>
        <end position="442"/>
    </location>
</feature>
<dbReference type="Proteomes" id="UP000320461">
    <property type="component" value="Unassembled WGS sequence"/>
</dbReference>
<evidence type="ECO:0000256" key="18">
    <source>
        <dbReference type="ARBA" id="ARBA00041418"/>
    </source>
</evidence>
<dbReference type="GO" id="GO:0008360">
    <property type="term" value="P:regulation of cell shape"/>
    <property type="evidence" value="ECO:0007669"/>
    <property type="project" value="UniProtKB-KW"/>
</dbReference>
<dbReference type="InterPro" id="IPR018365">
    <property type="entry name" value="Cell_cycle_FtsW-rel_CS"/>
</dbReference>
<gene>
    <name evidence="24" type="ORF">CGE01nite_12100</name>
</gene>
<dbReference type="GO" id="GO:0005886">
    <property type="term" value="C:plasma membrane"/>
    <property type="evidence" value="ECO:0007669"/>
    <property type="project" value="UniProtKB-SubCell"/>
</dbReference>
<sequence>MSAVPAASRVASPDEAASPQRRHGSLLGHWNSVVTSYYVIVGASSLLLVIGLVMVLSSSSVESLDKSGNAYAVFLDQAKFALLGLPVAIVLARMPVRFFRAIAWPALGAAIAFQSLVFLGLGCGEGGNKNWVCLPGGVTAQPSETIKLALALWLAAVLARKQAYLEQWKHVFIPAVPVAGIAIGAVLLGHDLGTALVMFVLVAGALFVAGVPLRMFGVAGVFAGAAVTALVLLSDNRMGRISNWLGGDECSASADCYQTLHGSWGLASGGIGGLGLGQSREKWSYLPAAHNDFIFAILGEELGLVGTLVVLGLFALLAFAMIRIISRHPDPFVKIATGGILAWIVGQAFVNIAVVIGLAPVIGVPLPLVSAGGSALIMTMAALGVVIAFARDEPGAADALAARAGVVRRSLAVVGLGRVATARSSRSARDAAPRSSRGGGRA</sequence>
<evidence type="ECO:0000256" key="14">
    <source>
        <dbReference type="ARBA" id="ARBA00032370"/>
    </source>
</evidence>
<dbReference type="PANTHER" id="PTHR30474">
    <property type="entry name" value="CELL CYCLE PROTEIN"/>
    <property type="match status" value="1"/>
</dbReference>
<evidence type="ECO:0000256" key="3">
    <source>
        <dbReference type="ARBA" id="ARBA00022475"/>
    </source>
</evidence>
<evidence type="ECO:0000256" key="22">
    <source>
        <dbReference type="SAM" id="MobiDB-lite"/>
    </source>
</evidence>
<feature type="transmembrane region" description="Helical" evidence="23">
    <location>
        <begin position="37"/>
        <end position="58"/>
    </location>
</feature>
<evidence type="ECO:0000256" key="15">
    <source>
        <dbReference type="ARBA" id="ARBA00033270"/>
    </source>
</evidence>
<keyword evidence="13" id="KW-0961">Cell wall biogenesis/degradation</keyword>
<evidence type="ECO:0000256" key="21">
    <source>
        <dbReference type="ARBA" id="ARBA00049966"/>
    </source>
</evidence>
<feature type="transmembrane region" description="Helical" evidence="23">
    <location>
        <begin position="340"/>
        <end position="362"/>
    </location>
</feature>
<dbReference type="Pfam" id="PF01098">
    <property type="entry name" value="FTSW_RODA_SPOVE"/>
    <property type="match status" value="1"/>
</dbReference>
<evidence type="ECO:0000256" key="13">
    <source>
        <dbReference type="ARBA" id="ARBA00023316"/>
    </source>
</evidence>